<evidence type="ECO:0000313" key="2">
    <source>
        <dbReference type="EMBL" id="WHY84733.1"/>
    </source>
</evidence>
<feature type="transmembrane region" description="Helical" evidence="1">
    <location>
        <begin position="166"/>
        <end position="194"/>
    </location>
</feature>
<keyword evidence="3" id="KW-1185">Reference proteome</keyword>
<feature type="transmembrane region" description="Helical" evidence="1">
    <location>
        <begin position="230"/>
        <end position="247"/>
    </location>
</feature>
<proteinExistence type="predicted"/>
<feature type="transmembrane region" description="Helical" evidence="1">
    <location>
        <begin position="29"/>
        <end position="47"/>
    </location>
</feature>
<dbReference type="Pfam" id="PF06691">
    <property type="entry name" value="DUF1189"/>
    <property type="match status" value="1"/>
</dbReference>
<keyword evidence="1" id="KW-1133">Transmembrane helix</keyword>
<dbReference type="InterPro" id="IPR009574">
    <property type="entry name" value="DUF1189"/>
</dbReference>
<dbReference type="Proteomes" id="UP001178288">
    <property type="component" value="Chromosome"/>
</dbReference>
<dbReference type="EMBL" id="CP126114">
    <property type="protein sequence ID" value="WHY84733.1"/>
    <property type="molecule type" value="Genomic_DNA"/>
</dbReference>
<gene>
    <name evidence="2" type="ORF">QNH39_19050</name>
</gene>
<sequence length="259" mass="28653">MNIFKQLVKSIYSPKDIALFRFQGIGKTILFVFLLTLISILPSIIYLSTALTTGIDSARTIISKELPDFAIKNGQLSADTLVPVTSNQDDFTIILDPTGTISDADVENEGNAFALLKDEFVLAAGGQSNIYPYAMLQGINFSKEDLLKFIDTIAGNRGIIIPLFSLFIYLVSSAASFVEVSVLAIIGLVLKNLLGRKLTYRQLWRLAAYSETLPTLFFTVMAAIKTSVPNSFMINWLVVIIVLYLAINEIPRPKKKMNE</sequence>
<evidence type="ECO:0000256" key="1">
    <source>
        <dbReference type="SAM" id="Phobius"/>
    </source>
</evidence>
<name>A0AA95SB87_9BACI</name>
<protein>
    <submittedName>
        <fullName evidence="2">DUF1189 domain-containing protein</fullName>
    </submittedName>
</protein>
<keyword evidence="1" id="KW-0472">Membrane</keyword>
<dbReference type="KEGG" id="nnv:QNH39_19050"/>
<reference evidence="2" key="1">
    <citation type="submission" date="2023-05" db="EMBL/GenBank/DDBJ databases">
        <title>Comparative genomics of Bacillaceae isolates and their secondary metabolite potential.</title>
        <authorList>
            <person name="Song L."/>
            <person name="Nielsen L.J."/>
            <person name="Mohite O."/>
            <person name="Xu X."/>
            <person name="Weber T."/>
            <person name="Kovacs A.T."/>
        </authorList>
    </citation>
    <scope>NUCLEOTIDE SEQUENCE</scope>
    <source>
        <strain evidence="2">XLM17</strain>
    </source>
</reference>
<evidence type="ECO:0000313" key="3">
    <source>
        <dbReference type="Proteomes" id="UP001178288"/>
    </source>
</evidence>
<dbReference type="AlphaFoldDB" id="A0AA95SB87"/>
<keyword evidence="1" id="KW-0812">Transmembrane</keyword>
<organism evidence="2 3">
    <name type="scientific">Neobacillus novalis</name>
    <dbReference type="NCBI Taxonomy" id="220687"/>
    <lineage>
        <taxon>Bacteria</taxon>
        <taxon>Bacillati</taxon>
        <taxon>Bacillota</taxon>
        <taxon>Bacilli</taxon>
        <taxon>Bacillales</taxon>
        <taxon>Bacillaceae</taxon>
        <taxon>Neobacillus</taxon>
    </lineage>
</organism>
<accession>A0AA95SB87</accession>
<dbReference type="RefSeq" id="WP_066090103.1">
    <property type="nucleotide sequence ID" value="NZ_CP126114.1"/>
</dbReference>
<feature type="transmembrane region" description="Helical" evidence="1">
    <location>
        <begin position="206"/>
        <end position="224"/>
    </location>
</feature>